<gene>
    <name evidence="1" type="ORF">GS399_04985</name>
</gene>
<sequence>MKKIFLSEMLILGTLSVCIAVFSACRKSEILRETNSLSETDKNIAFIQSTDEVSVNFATDLGNMKYKASGILNGLDTTGSMPYSPPDMYVGPIKPQFSRVSVRAALKPSIRDRHKSLGIKTIVLLEDAWEKIYGYNHTNVPGEPYDPGFVKWNSAITKAVKDIYNYGYNPDSVQFDVWNEGNTVNYWNPANGGATSSATVLKNRKLFCQMFTYTVKRLRFLGDSLNKKMTIQGPAFTEINLKGIWEESGPTYPWMRQWMDSVKAQNAVPDFMTWHFPGTASTTPSQEILNVEALWPQGIAPTSSQTMPQVLIDEYVEDDVDPSTPPPNPGRVGWLIAQQQISDVAGSIHAQFGPLYQLDALIYKSAGQWKTRGEWWLYQRYASLTGREVSTTNTPDSEIGLVAARDAAGQVAKVLLGKRGNASGDTVSVTLNGLNNTTTVDQNQVFVYVERIPFNGGGEVNLADIDTVQIGYKTISGTSSLKVKIPWTDNNDAYIITLQKKPSTKIEAESISGFTTYPASRTFNVNPAADPDASNSYYRTFAASASTDSLRIMIGSFTKGKYLITLHAKEYIPRGIYVLRATTSSSFGGTLFNAYPMNMYSSTAKYEDFNISPWIIGTDGSKALTFKVTGKDPLSTGTNPFSMVLDYIRVTKIN</sequence>
<protein>
    <recommendedName>
        <fullName evidence="3">Cellulase family glycosylhydrolase</fullName>
    </recommendedName>
</protein>
<dbReference type="Gene3D" id="3.20.20.80">
    <property type="entry name" value="Glycosidases"/>
    <property type="match status" value="1"/>
</dbReference>
<comment type="caution">
    <text evidence="1">The sequence shown here is derived from an EMBL/GenBank/DDBJ whole genome shotgun (WGS) entry which is preliminary data.</text>
</comment>
<evidence type="ECO:0008006" key="3">
    <source>
        <dbReference type="Google" id="ProtNLM"/>
    </source>
</evidence>
<dbReference type="InterPro" id="IPR017853">
    <property type="entry name" value="GH"/>
</dbReference>
<reference evidence="1 2" key="1">
    <citation type="submission" date="2019-11" db="EMBL/GenBank/DDBJ databases">
        <title>Pedobacter sp. HMF7647 Genome sequencing and assembly.</title>
        <authorList>
            <person name="Kang H."/>
            <person name="Kim H."/>
            <person name="Joh K."/>
        </authorList>
    </citation>
    <scope>NUCLEOTIDE SEQUENCE [LARGE SCALE GENOMIC DNA]</scope>
    <source>
        <strain evidence="1 2">HMF7647</strain>
    </source>
</reference>
<name>A0A7K1Y8E2_9SPHI</name>
<accession>A0A7K1Y8E2</accession>
<dbReference type="Proteomes" id="UP000466586">
    <property type="component" value="Unassembled WGS sequence"/>
</dbReference>
<organism evidence="1 2">
    <name type="scientific">Hufsiella arboris</name>
    <dbReference type="NCBI Taxonomy" id="2695275"/>
    <lineage>
        <taxon>Bacteria</taxon>
        <taxon>Pseudomonadati</taxon>
        <taxon>Bacteroidota</taxon>
        <taxon>Sphingobacteriia</taxon>
        <taxon>Sphingobacteriales</taxon>
        <taxon>Sphingobacteriaceae</taxon>
        <taxon>Hufsiella</taxon>
    </lineage>
</organism>
<evidence type="ECO:0000313" key="1">
    <source>
        <dbReference type="EMBL" id="MXV50318.1"/>
    </source>
</evidence>
<keyword evidence="2" id="KW-1185">Reference proteome</keyword>
<dbReference type="SUPFAM" id="SSF51445">
    <property type="entry name" value="(Trans)glycosidases"/>
    <property type="match status" value="1"/>
</dbReference>
<dbReference type="AlphaFoldDB" id="A0A7K1Y8E2"/>
<evidence type="ECO:0000313" key="2">
    <source>
        <dbReference type="Proteomes" id="UP000466586"/>
    </source>
</evidence>
<proteinExistence type="predicted"/>
<dbReference type="PROSITE" id="PS51257">
    <property type="entry name" value="PROKAR_LIPOPROTEIN"/>
    <property type="match status" value="1"/>
</dbReference>
<dbReference type="RefSeq" id="WP_160843497.1">
    <property type="nucleotide sequence ID" value="NZ_WVHT01000002.1"/>
</dbReference>
<dbReference type="EMBL" id="WVHT01000002">
    <property type="protein sequence ID" value="MXV50318.1"/>
    <property type="molecule type" value="Genomic_DNA"/>
</dbReference>